<dbReference type="EMBL" id="JAHKPV010000001">
    <property type="protein sequence ID" value="MBU2872959.1"/>
    <property type="molecule type" value="Genomic_DNA"/>
</dbReference>
<gene>
    <name evidence="1" type="ORF">KO508_02975</name>
</gene>
<protein>
    <submittedName>
        <fullName evidence="1">TetR/AcrR family transcriptional regulator</fullName>
    </submittedName>
</protein>
<name>A0ABS6A7Z4_9GAMM</name>
<sequence length="207" mass="22555">MAQSQNTPARGRPPVITRERIANAGIEMGLPNITFVGLSASLGVSHMALYKHVPSLKELKRLVAEEIFQRWEIPKVCGKGKDDLKDHLVALVTSLQDLVKSNPGLPPYLLRRSASTPQITAKIGEHHKQVADVYGIPENRARWIVATVAFHCIAVADTIYSAAENDSGLELGHVADEAEVEAEFSQGMNALIVGALFILNKNDDRVS</sequence>
<organism evidence="1 2">
    <name type="scientific">Marinobacter salexigens</name>
    <dbReference type="NCBI Taxonomy" id="1925763"/>
    <lineage>
        <taxon>Bacteria</taxon>
        <taxon>Pseudomonadati</taxon>
        <taxon>Pseudomonadota</taxon>
        <taxon>Gammaproteobacteria</taxon>
        <taxon>Pseudomonadales</taxon>
        <taxon>Marinobacteraceae</taxon>
        <taxon>Marinobacter</taxon>
    </lineage>
</organism>
<accession>A0ABS6A7Z4</accession>
<proteinExistence type="predicted"/>
<reference evidence="1 2" key="1">
    <citation type="submission" date="2021-05" db="EMBL/GenBank/DDBJ databases">
        <title>Draft genomes of bacteria isolated from model marine particles.</title>
        <authorList>
            <person name="Datta M.S."/>
            <person name="Schwartzman J.A."/>
            <person name="Enke T.N."/>
            <person name="Saavedra J."/>
            <person name="Cermak N."/>
            <person name="Cordero O.X."/>
        </authorList>
    </citation>
    <scope>NUCLEOTIDE SEQUENCE [LARGE SCALE GENOMIC DNA]</scope>
    <source>
        <strain evidence="1 2">D2M19</strain>
    </source>
</reference>
<dbReference type="RefSeq" id="WP_216006829.1">
    <property type="nucleotide sequence ID" value="NZ_JAHKPV010000001.1"/>
</dbReference>
<dbReference type="Proteomes" id="UP000753376">
    <property type="component" value="Unassembled WGS sequence"/>
</dbReference>
<evidence type="ECO:0000313" key="1">
    <source>
        <dbReference type="EMBL" id="MBU2872959.1"/>
    </source>
</evidence>
<comment type="caution">
    <text evidence="1">The sequence shown here is derived from an EMBL/GenBank/DDBJ whole genome shotgun (WGS) entry which is preliminary data.</text>
</comment>
<evidence type="ECO:0000313" key="2">
    <source>
        <dbReference type="Proteomes" id="UP000753376"/>
    </source>
</evidence>
<keyword evidence="2" id="KW-1185">Reference proteome</keyword>